<dbReference type="GO" id="GO:0000162">
    <property type="term" value="P:L-tryptophan biosynthetic process"/>
    <property type="evidence" value="ECO:0007669"/>
    <property type="project" value="TreeGrafter"/>
</dbReference>
<organism evidence="7 8">
    <name type="scientific">Desulfopila aestuarii DSM 18488</name>
    <dbReference type="NCBI Taxonomy" id="1121416"/>
    <lineage>
        <taxon>Bacteria</taxon>
        <taxon>Pseudomonadati</taxon>
        <taxon>Thermodesulfobacteriota</taxon>
        <taxon>Desulfobulbia</taxon>
        <taxon>Desulfobulbales</taxon>
        <taxon>Desulfocapsaceae</taxon>
        <taxon>Desulfopila</taxon>
    </lineage>
</organism>
<evidence type="ECO:0000313" key="8">
    <source>
        <dbReference type="Proteomes" id="UP000184603"/>
    </source>
</evidence>
<dbReference type="InterPro" id="IPR005801">
    <property type="entry name" value="ADC_synthase"/>
</dbReference>
<dbReference type="CDD" id="cd01743">
    <property type="entry name" value="GATase1_Anthranilate_Synthase"/>
    <property type="match status" value="1"/>
</dbReference>
<dbReference type="EMBL" id="FRFE01000018">
    <property type="protein sequence ID" value="SHO50398.1"/>
    <property type="molecule type" value="Genomic_DNA"/>
</dbReference>
<dbReference type="SUPFAM" id="SSF56322">
    <property type="entry name" value="ADC synthase"/>
    <property type="match status" value="1"/>
</dbReference>
<sequence>MQQLLRELYTGSTAFSIIQKQDSDEILILVGESMRCRQIEEIPRSKAPTDGECIYDTISVVPFCQIRERGYTARDDGEEILTIRVNYQEEVDAKTFMQMLPQEKINLAEEIAYDSTEEEYASIIRDIVEKEIGNGEGANFVVPRNASGQIEDFSVAKAMTIFRSLLENDYGTYWKFIFYDTSRFFIGSTPERHLLVQGGRVKMNPISGTFRKDRNWASQKAFKADLLKFLIDQKEINELFMVVDEELKMMARMCDRGGAIVGPLLKEMSRLIHSEYLLAGESDKDIFELFTDSMYAATVVGSPVENACNIIAKYSSSSRRYYGSAMMLIGRDEGGHDFLDSPITIRTAEIDTTGKMYVSVGATLVKDSVPEEEVAETRAKGAAIFASILQPERRDVTPPMLTRLYNDDEIIETMVQRNQNLSNFWFFKQESGGIVQGGQPLSITIIHNEDDFVYMLRHMFTCMGIATTVVRYDEYDLERDSGDITLLGPGPGNPNEADVPKIATNMKIADELLRRQKKALFICLGHQILCKNLGFEVRRKALPLQGSQLRVNLFGREELVGFYNTFAPQAADILPELEKAILPELGELIGVRGSHFVGYQFHPESLLTKNGYTILQETVRYLLAAETSGQ</sequence>
<dbReference type="InterPro" id="IPR019999">
    <property type="entry name" value="Anth_synth_I-like"/>
</dbReference>
<dbReference type="RefSeq" id="WP_073614866.1">
    <property type="nucleotide sequence ID" value="NZ_FRFE01000018.1"/>
</dbReference>
<reference evidence="7 8" key="1">
    <citation type="submission" date="2016-12" db="EMBL/GenBank/DDBJ databases">
        <authorList>
            <person name="Song W.-J."/>
            <person name="Kurnit D.M."/>
        </authorList>
    </citation>
    <scope>NUCLEOTIDE SEQUENCE [LARGE SCALE GENOMIC DNA]</scope>
    <source>
        <strain evidence="7 8">DSM 18488</strain>
    </source>
</reference>
<dbReference type="Gene3D" id="3.40.50.880">
    <property type="match status" value="1"/>
</dbReference>
<dbReference type="InterPro" id="IPR029062">
    <property type="entry name" value="Class_I_gatase-like"/>
</dbReference>
<accession>A0A1M7YD10</accession>
<feature type="domain" description="Chorismate-utilising enzyme C-terminal" evidence="6">
    <location>
        <begin position="117"/>
        <end position="380"/>
    </location>
</feature>
<name>A0A1M7YD10_9BACT</name>
<dbReference type="PRINTS" id="PR00097">
    <property type="entry name" value="ANTSNTHASEII"/>
</dbReference>
<gene>
    <name evidence="7" type="ORF">SAMN02745220_03401</name>
</gene>
<dbReference type="PANTHER" id="PTHR11236:SF49">
    <property type="entry name" value="ANTHRANILATE SYNTHASE COMPONENT 1"/>
    <property type="match status" value="1"/>
</dbReference>
<evidence type="ECO:0000313" key="7">
    <source>
        <dbReference type="EMBL" id="SHO50398.1"/>
    </source>
</evidence>
<dbReference type="InterPro" id="IPR015890">
    <property type="entry name" value="Chorismate_C"/>
</dbReference>
<dbReference type="Gene3D" id="3.60.120.10">
    <property type="entry name" value="Anthranilate synthase"/>
    <property type="match status" value="1"/>
</dbReference>
<feature type="domain" description="Glutamine amidotransferase" evidence="5">
    <location>
        <begin position="445"/>
        <end position="618"/>
    </location>
</feature>
<dbReference type="Pfam" id="PF00117">
    <property type="entry name" value="GATase"/>
    <property type="match status" value="1"/>
</dbReference>
<keyword evidence="3" id="KW-0456">Lyase</keyword>
<dbReference type="Pfam" id="PF00425">
    <property type="entry name" value="Chorismate_bind"/>
    <property type="match status" value="1"/>
</dbReference>
<dbReference type="SUPFAM" id="SSF52317">
    <property type="entry name" value="Class I glutamine amidotransferase-like"/>
    <property type="match status" value="1"/>
</dbReference>
<keyword evidence="2" id="KW-0315">Glutamine amidotransferase</keyword>
<evidence type="ECO:0000256" key="1">
    <source>
        <dbReference type="ARBA" id="ARBA00012266"/>
    </source>
</evidence>
<dbReference type="PROSITE" id="PS51273">
    <property type="entry name" value="GATASE_TYPE_1"/>
    <property type="match status" value="1"/>
</dbReference>
<protein>
    <recommendedName>
        <fullName evidence="1">anthranilate synthase</fullName>
        <ecNumber evidence="1">4.1.3.27</ecNumber>
    </recommendedName>
</protein>
<dbReference type="Proteomes" id="UP000184603">
    <property type="component" value="Unassembled WGS sequence"/>
</dbReference>
<dbReference type="STRING" id="1121416.SAMN02745220_03401"/>
<evidence type="ECO:0000256" key="2">
    <source>
        <dbReference type="ARBA" id="ARBA00022962"/>
    </source>
</evidence>
<evidence type="ECO:0000259" key="6">
    <source>
        <dbReference type="Pfam" id="PF00425"/>
    </source>
</evidence>
<dbReference type="OrthoDB" id="9786812at2"/>
<dbReference type="EC" id="4.1.3.27" evidence="1"/>
<dbReference type="InterPro" id="IPR017926">
    <property type="entry name" value="GATASE"/>
</dbReference>
<dbReference type="AlphaFoldDB" id="A0A1M7YD10"/>
<dbReference type="GO" id="GO:0004049">
    <property type="term" value="F:anthranilate synthase activity"/>
    <property type="evidence" value="ECO:0007669"/>
    <property type="project" value="UniProtKB-EC"/>
</dbReference>
<keyword evidence="8" id="KW-1185">Reference proteome</keyword>
<comment type="catalytic activity">
    <reaction evidence="4">
        <text>chorismate + L-glutamine = anthranilate + pyruvate + L-glutamate + H(+)</text>
        <dbReference type="Rhea" id="RHEA:21732"/>
        <dbReference type="ChEBI" id="CHEBI:15361"/>
        <dbReference type="ChEBI" id="CHEBI:15378"/>
        <dbReference type="ChEBI" id="CHEBI:16567"/>
        <dbReference type="ChEBI" id="CHEBI:29748"/>
        <dbReference type="ChEBI" id="CHEBI:29985"/>
        <dbReference type="ChEBI" id="CHEBI:58359"/>
        <dbReference type="EC" id="4.1.3.27"/>
    </reaction>
</comment>
<evidence type="ECO:0000259" key="5">
    <source>
        <dbReference type="Pfam" id="PF00117"/>
    </source>
</evidence>
<dbReference type="InterPro" id="IPR006221">
    <property type="entry name" value="TrpG/PapA_dom"/>
</dbReference>
<proteinExistence type="predicted"/>
<evidence type="ECO:0000256" key="4">
    <source>
        <dbReference type="ARBA" id="ARBA00047683"/>
    </source>
</evidence>
<dbReference type="PRINTS" id="PR00096">
    <property type="entry name" value="GATASE"/>
</dbReference>
<dbReference type="PANTHER" id="PTHR11236">
    <property type="entry name" value="AMINOBENZOATE/ANTHRANILATE SYNTHASE"/>
    <property type="match status" value="1"/>
</dbReference>
<evidence type="ECO:0000256" key="3">
    <source>
        <dbReference type="ARBA" id="ARBA00023239"/>
    </source>
</evidence>